<feature type="region of interest" description="Disordered" evidence="1">
    <location>
        <begin position="1"/>
        <end position="60"/>
    </location>
</feature>
<name>A0A1B6F2F6_9HEMI</name>
<evidence type="ECO:0000256" key="1">
    <source>
        <dbReference type="SAM" id="MobiDB-lite"/>
    </source>
</evidence>
<organism evidence="2">
    <name type="scientific">Cuerna arida</name>
    <dbReference type="NCBI Taxonomy" id="1464854"/>
    <lineage>
        <taxon>Eukaryota</taxon>
        <taxon>Metazoa</taxon>
        <taxon>Ecdysozoa</taxon>
        <taxon>Arthropoda</taxon>
        <taxon>Hexapoda</taxon>
        <taxon>Insecta</taxon>
        <taxon>Pterygota</taxon>
        <taxon>Neoptera</taxon>
        <taxon>Paraneoptera</taxon>
        <taxon>Hemiptera</taxon>
        <taxon>Auchenorrhyncha</taxon>
        <taxon>Membracoidea</taxon>
        <taxon>Cicadellidae</taxon>
        <taxon>Cicadellinae</taxon>
        <taxon>Proconiini</taxon>
        <taxon>Cuerna</taxon>
    </lineage>
</organism>
<accession>A0A1B6F2F6</accession>
<feature type="non-terminal residue" evidence="2">
    <location>
        <position position="147"/>
    </location>
</feature>
<proteinExistence type="predicted"/>
<evidence type="ECO:0000313" key="2">
    <source>
        <dbReference type="EMBL" id="JAS44449.1"/>
    </source>
</evidence>
<gene>
    <name evidence="2" type="ORF">g.41741</name>
</gene>
<dbReference type="AlphaFoldDB" id="A0A1B6F2F6"/>
<feature type="compositionally biased region" description="Polar residues" evidence="1">
    <location>
        <begin position="31"/>
        <end position="44"/>
    </location>
</feature>
<protein>
    <submittedName>
        <fullName evidence="2">Uncharacterized protein</fullName>
    </submittedName>
</protein>
<reference evidence="2" key="1">
    <citation type="submission" date="2015-11" db="EMBL/GenBank/DDBJ databases">
        <title>De novo transcriptome assembly of four potential Pierce s Disease insect vectors from Arizona vineyards.</title>
        <authorList>
            <person name="Tassone E.E."/>
        </authorList>
    </citation>
    <scope>NUCLEOTIDE SEQUENCE</scope>
</reference>
<dbReference type="EMBL" id="GECZ01025320">
    <property type="protein sequence ID" value="JAS44449.1"/>
    <property type="molecule type" value="Transcribed_RNA"/>
</dbReference>
<feature type="compositionally biased region" description="Basic and acidic residues" evidence="1">
    <location>
        <begin position="46"/>
        <end position="60"/>
    </location>
</feature>
<sequence>MESQYNLRKNPRKSTKLRESLNNENLDDTFDTNTQEGSMSSIDITDTPHKHTQGEPSEMLKEEEVEVIADIPSLDQYTTPGIIPTPKPTPQELDLSQITQFFKQITHQITELKTDQHAQLAQLETKLSTEVHSLETKLSTDQHAQLA</sequence>